<name>A0A1U7YRR3_NICSY</name>
<evidence type="ECO:0000256" key="1">
    <source>
        <dbReference type="SAM" id="MobiDB-lite"/>
    </source>
</evidence>
<dbReference type="GeneID" id="104249842"/>
<gene>
    <name evidence="3" type="primary">LOC104249842</name>
</gene>
<organism evidence="2 3">
    <name type="scientific">Nicotiana sylvestris</name>
    <name type="common">Wood tobacco</name>
    <name type="synonym">South American tobacco</name>
    <dbReference type="NCBI Taxonomy" id="4096"/>
    <lineage>
        <taxon>Eukaryota</taxon>
        <taxon>Viridiplantae</taxon>
        <taxon>Streptophyta</taxon>
        <taxon>Embryophyta</taxon>
        <taxon>Tracheophyta</taxon>
        <taxon>Spermatophyta</taxon>
        <taxon>Magnoliopsida</taxon>
        <taxon>eudicotyledons</taxon>
        <taxon>Gunneridae</taxon>
        <taxon>Pentapetalae</taxon>
        <taxon>asterids</taxon>
        <taxon>lamiids</taxon>
        <taxon>Solanales</taxon>
        <taxon>Solanaceae</taxon>
        <taxon>Nicotianoideae</taxon>
        <taxon>Nicotianeae</taxon>
        <taxon>Nicotiana</taxon>
    </lineage>
</organism>
<dbReference type="Proteomes" id="UP000189701">
    <property type="component" value="Unplaced"/>
</dbReference>
<evidence type="ECO:0000313" key="3">
    <source>
        <dbReference type="RefSeq" id="XP_009804646.1"/>
    </source>
</evidence>
<dbReference type="eggNOG" id="ENOG502R71E">
    <property type="taxonomic scope" value="Eukaryota"/>
</dbReference>
<accession>A0A1U7YRR3</accession>
<evidence type="ECO:0000313" key="2">
    <source>
        <dbReference type="Proteomes" id="UP000189701"/>
    </source>
</evidence>
<feature type="compositionally biased region" description="Polar residues" evidence="1">
    <location>
        <begin position="353"/>
        <end position="362"/>
    </location>
</feature>
<reference evidence="2" key="1">
    <citation type="journal article" date="2013" name="Genome Biol.">
        <title>Reference genomes and transcriptomes of Nicotiana sylvestris and Nicotiana tomentosiformis.</title>
        <authorList>
            <person name="Sierro N."/>
            <person name="Battey J.N."/>
            <person name="Ouadi S."/>
            <person name="Bovet L."/>
            <person name="Goepfert S."/>
            <person name="Bakaher N."/>
            <person name="Peitsch M.C."/>
            <person name="Ivanov N.V."/>
        </authorList>
    </citation>
    <scope>NUCLEOTIDE SEQUENCE [LARGE SCALE GENOMIC DNA]</scope>
</reference>
<keyword evidence="2" id="KW-1185">Reference proteome</keyword>
<feature type="compositionally biased region" description="Basic residues" evidence="1">
    <location>
        <begin position="366"/>
        <end position="385"/>
    </location>
</feature>
<dbReference type="KEGG" id="nsy:104249842"/>
<dbReference type="OrthoDB" id="1263412at2759"/>
<protein>
    <submittedName>
        <fullName evidence="3">Uncharacterized protein LOC104249842</fullName>
    </submittedName>
</protein>
<sequence>MPMFKRPKVFAIRSFPEGFTRFAKHVIEKTEEDIDNEVEIESIGSHEPDAEVRGKLVFGEKNVISSGVQAMNVEPIVISEQKADAELGIHMPEDLKDGKKIARTEPIECGSTEHVDLIKVVDTHKQNARVDNGAYLHLVDKLKSGECDMTKLKRCKVYAVRDFPKDFKNYEDVDQKSQEDYVQESGDIHVDHKYKEDHVKETNDDSNKHLKVDFGCQGDLVDPVVDAISCVEEFEEQEPEVTIDLEEVIQSDVDLELHEAFEDEETIAQFECREHDNNSCGFPKRRKMYATRDFPDAFKIFKSHKEASGKNQDHRAADKLAGNIEATCDSQDDVERMNNNVIPDSRATLRCPSMTSKSYQSDIKSHQNKGKSKSKGKGVAPKRKQSEKSAPITVILALTAPTKCQCRPGQTYSRTKATAKNA</sequence>
<feature type="region of interest" description="Disordered" evidence="1">
    <location>
        <begin position="351"/>
        <end position="393"/>
    </location>
</feature>
<dbReference type="AlphaFoldDB" id="A0A1U7YRR3"/>
<proteinExistence type="predicted"/>
<dbReference type="RefSeq" id="XP_009804646.1">
    <property type="nucleotide sequence ID" value="XM_009806344.1"/>
</dbReference>
<reference evidence="3" key="2">
    <citation type="submission" date="2025-08" db="UniProtKB">
        <authorList>
            <consortium name="RefSeq"/>
        </authorList>
    </citation>
    <scope>IDENTIFICATION</scope>
    <source>
        <tissue evidence="3">Leaf</tissue>
    </source>
</reference>